<name>A0A2G2ZWR6_CAPAN</name>
<reference evidence="1 2" key="1">
    <citation type="journal article" date="2014" name="Nat. Genet.">
        <title>Genome sequence of the hot pepper provides insights into the evolution of pungency in Capsicum species.</title>
        <authorList>
            <person name="Kim S."/>
            <person name="Park M."/>
            <person name="Yeom S.I."/>
            <person name="Kim Y.M."/>
            <person name="Lee J.M."/>
            <person name="Lee H.A."/>
            <person name="Seo E."/>
            <person name="Choi J."/>
            <person name="Cheong K."/>
            <person name="Kim K.T."/>
            <person name="Jung K."/>
            <person name="Lee G.W."/>
            <person name="Oh S.K."/>
            <person name="Bae C."/>
            <person name="Kim S.B."/>
            <person name="Lee H.Y."/>
            <person name="Kim S.Y."/>
            <person name="Kim M.S."/>
            <person name="Kang B.C."/>
            <person name="Jo Y.D."/>
            <person name="Yang H.B."/>
            <person name="Jeong H.J."/>
            <person name="Kang W.H."/>
            <person name="Kwon J.K."/>
            <person name="Shin C."/>
            <person name="Lim J.Y."/>
            <person name="Park J.H."/>
            <person name="Huh J.H."/>
            <person name="Kim J.S."/>
            <person name="Kim B.D."/>
            <person name="Cohen O."/>
            <person name="Paran I."/>
            <person name="Suh M.C."/>
            <person name="Lee S.B."/>
            <person name="Kim Y.K."/>
            <person name="Shin Y."/>
            <person name="Noh S.J."/>
            <person name="Park J."/>
            <person name="Seo Y.S."/>
            <person name="Kwon S.Y."/>
            <person name="Kim H.A."/>
            <person name="Park J.M."/>
            <person name="Kim H.J."/>
            <person name="Choi S.B."/>
            <person name="Bosland P.W."/>
            <person name="Reeves G."/>
            <person name="Jo S.H."/>
            <person name="Lee B.W."/>
            <person name="Cho H.T."/>
            <person name="Choi H.S."/>
            <person name="Lee M.S."/>
            <person name="Yu Y."/>
            <person name="Do Choi Y."/>
            <person name="Park B.S."/>
            <person name="van Deynze A."/>
            <person name="Ashrafi H."/>
            <person name="Hill T."/>
            <person name="Kim W.T."/>
            <person name="Pai H.S."/>
            <person name="Ahn H.K."/>
            <person name="Yeam I."/>
            <person name="Giovannoni J.J."/>
            <person name="Rose J.K."/>
            <person name="Sorensen I."/>
            <person name="Lee S.J."/>
            <person name="Kim R.W."/>
            <person name="Choi I.Y."/>
            <person name="Choi B.S."/>
            <person name="Lim J.S."/>
            <person name="Lee Y.H."/>
            <person name="Choi D."/>
        </authorList>
    </citation>
    <scope>NUCLEOTIDE SEQUENCE [LARGE SCALE GENOMIC DNA]</scope>
    <source>
        <strain evidence="2">cv. CM334</strain>
    </source>
</reference>
<dbReference type="EMBL" id="AYRZ02000003">
    <property type="protein sequence ID" value="PHT86409.1"/>
    <property type="molecule type" value="Genomic_DNA"/>
</dbReference>
<protein>
    <submittedName>
        <fullName evidence="1">Uncharacterized protein</fullName>
    </submittedName>
</protein>
<evidence type="ECO:0000313" key="1">
    <source>
        <dbReference type="EMBL" id="PHT86409.1"/>
    </source>
</evidence>
<reference evidence="1 2" key="2">
    <citation type="journal article" date="2017" name="Genome Biol.">
        <title>New reference genome sequences of hot pepper reveal the massive evolution of plant disease-resistance genes by retroduplication.</title>
        <authorList>
            <person name="Kim S."/>
            <person name="Park J."/>
            <person name="Yeom S.I."/>
            <person name="Kim Y.M."/>
            <person name="Seo E."/>
            <person name="Kim K.T."/>
            <person name="Kim M.S."/>
            <person name="Lee J.M."/>
            <person name="Cheong K."/>
            <person name="Shin H.S."/>
            <person name="Kim S.B."/>
            <person name="Han K."/>
            <person name="Lee J."/>
            <person name="Park M."/>
            <person name="Lee H.A."/>
            <person name="Lee H.Y."/>
            <person name="Lee Y."/>
            <person name="Oh S."/>
            <person name="Lee J.H."/>
            <person name="Choi E."/>
            <person name="Choi E."/>
            <person name="Lee S.E."/>
            <person name="Jeon J."/>
            <person name="Kim H."/>
            <person name="Choi G."/>
            <person name="Song H."/>
            <person name="Lee J."/>
            <person name="Lee S.C."/>
            <person name="Kwon J.K."/>
            <person name="Lee H.Y."/>
            <person name="Koo N."/>
            <person name="Hong Y."/>
            <person name="Kim R.W."/>
            <person name="Kang W.H."/>
            <person name="Huh J.H."/>
            <person name="Kang B.C."/>
            <person name="Yang T.J."/>
            <person name="Lee Y.H."/>
            <person name="Bennetzen J.L."/>
            <person name="Choi D."/>
        </authorList>
    </citation>
    <scope>NUCLEOTIDE SEQUENCE [LARGE SCALE GENOMIC DNA]</scope>
    <source>
        <strain evidence="2">cv. CM334</strain>
    </source>
</reference>
<gene>
    <name evidence="1" type="ORF">T459_08515</name>
</gene>
<dbReference type="AlphaFoldDB" id="A0A2G2ZWR6"/>
<evidence type="ECO:0000313" key="2">
    <source>
        <dbReference type="Proteomes" id="UP000222542"/>
    </source>
</evidence>
<proteinExistence type="predicted"/>
<dbReference type="Proteomes" id="UP000222542">
    <property type="component" value="Unassembled WGS sequence"/>
</dbReference>
<dbReference type="OMA" id="CIYHIVQ"/>
<accession>A0A2G2ZWR6</accession>
<sequence length="78" mass="8800">MISKGCIYHIVQVKDSNSETLTLESVLVVNEFSDVFPEDLPGVSPIREIDFRIDLLPDTQPISIPPYIMALAELRELK</sequence>
<keyword evidence="2" id="KW-1185">Reference proteome</keyword>
<organism evidence="1 2">
    <name type="scientific">Capsicum annuum</name>
    <name type="common">Capsicum pepper</name>
    <dbReference type="NCBI Taxonomy" id="4072"/>
    <lineage>
        <taxon>Eukaryota</taxon>
        <taxon>Viridiplantae</taxon>
        <taxon>Streptophyta</taxon>
        <taxon>Embryophyta</taxon>
        <taxon>Tracheophyta</taxon>
        <taxon>Spermatophyta</taxon>
        <taxon>Magnoliopsida</taxon>
        <taxon>eudicotyledons</taxon>
        <taxon>Gunneridae</taxon>
        <taxon>Pentapetalae</taxon>
        <taxon>asterids</taxon>
        <taxon>lamiids</taxon>
        <taxon>Solanales</taxon>
        <taxon>Solanaceae</taxon>
        <taxon>Solanoideae</taxon>
        <taxon>Capsiceae</taxon>
        <taxon>Capsicum</taxon>
    </lineage>
</organism>
<comment type="caution">
    <text evidence="1">The sequence shown here is derived from an EMBL/GenBank/DDBJ whole genome shotgun (WGS) entry which is preliminary data.</text>
</comment>
<dbReference type="Gramene" id="PHT86409">
    <property type="protein sequence ID" value="PHT86409"/>
    <property type="gene ID" value="T459_08515"/>
</dbReference>